<name>A0ABS1B7Y9_9MICO</name>
<feature type="compositionally biased region" description="Pro residues" evidence="1">
    <location>
        <begin position="261"/>
        <end position="278"/>
    </location>
</feature>
<protein>
    <submittedName>
        <fullName evidence="5">Acyltransferase family protein</fullName>
    </submittedName>
</protein>
<keyword evidence="2" id="KW-0812">Transmembrane</keyword>
<dbReference type="InterPro" id="IPR050879">
    <property type="entry name" value="Acyltransferase_3"/>
</dbReference>
<keyword evidence="2" id="KW-0472">Membrane</keyword>
<dbReference type="PANTHER" id="PTHR23028:SF53">
    <property type="entry name" value="ACYL_TRANSF_3 DOMAIN-CONTAINING PROTEIN"/>
    <property type="match status" value="1"/>
</dbReference>
<dbReference type="GO" id="GO:0016746">
    <property type="term" value="F:acyltransferase activity"/>
    <property type="evidence" value="ECO:0007669"/>
    <property type="project" value="UniProtKB-KW"/>
</dbReference>
<feature type="transmembrane region" description="Helical" evidence="2">
    <location>
        <begin position="402"/>
        <end position="421"/>
    </location>
</feature>
<feature type="domain" description="SGNH" evidence="4">
    <location>
        <begin position="801"/>
        <end position="1028"/>
    </location>
</feature>
<evidence type="ECO:0000259" key="3">
    <source>
        <dbReference type="Pfam" id="PF01757"/>
    </source>
</evidence>
<feature type="compositionally biased region" description="Low complexity" evidence="1">
    <location>
        <begin position="279"/>
        <end position="320"/>
    </location>
</feature>
<dbReference type="Pfam" id="PF01757">
    <property type="entry name" value="Acyl_transf_3"/>
    <property type="match status" value="1"/>
</dbReference>
<evidence type="ECO:0000256" key="2">
    <source>
        <dbReference type="SAM" id="Phobius"/>
    </source>
</evidence>
<dbReference type="Pfam" id="PF19040">
    <property type="entry name" value="SGNH"/>
    <property type="match status" value="1"/>
</dbReference>
<feature type="domain" description="Acyltransferase 3" evidence="3">
    <location>
        <begin position="338"/>
        <end position="685"/>
    </location>
</feature>
<dbReference type="PANTHER" id="PTHR23028">
    <property type="entry name" value="ACETYLTRANSFERASE"/>
    <property type="match status" value="1"/>
</dbReference>
<proteinExistence type="predicted"/>
<feature type="compositionally biased region" description="Low complexity" evidence="1">
    <location>
        <begin position="82"/>
        <end position="96"/>
    </location>
</feature>
<dbReference type="InterPro" id="IPR002656">
    <property type="entry name" value="Acyl_transf_3_dom"/>
</dbReference>
<keyword evidence="5" id="KW-0808">Transferase</keyword>
<feature type="compositionally biased region" description="Low complexity" evidence="1">
    <location>
        <begin position="194"/>
        <end position="208"/>
    </location>
</feature>
<dbReference type="InterPro" id="IPR043968">
    <property type="entry name" value="SGNH"/>
</dbReference>
<reference evidence="5 6" key="1">
    <citation type="submission" date="2020-12" db="EMBL/GenBank/DDBJ databases">
        <title>Brachybacterium sp. MASK1Z-5, whole genome shotgun sequence.</title>
        <authorList>
            <person name="Tuo L."/>
        </authorList>
    </citation>
    <scope>NUCLEOTIDE SEQUENCE [LARGE SCALE GENOMIC DNA]</scope>
    <source>
        <strain evidence="5 6">MASK1Z-5</strain>
    </source>
</reference>
<keyword evidence="2" id="KW-1133">Transmembrane helix</keyword>
<gene>
    <name evidence="5" type="ORF">I8D64_04995</name>
</gene>
<feature type="transmembrane region" description="Helical" evidence="2">
    <location>
        <begin position="704"/>
        <end position="723"/>
    </location>
</feature>
<feature type="region of interest" description="Disordered" evidence="1">
    <location>
        <begin position="1"/>
        <end position="328"/>
    </location>
</feature>
<evidence type="ECO:0000313" key="6">
    <source>
        <dbReference type="Proteomes" id="UP000612352"/>
    </source>
</evidence>
<feature type="transmembrane region" description="Helical" evidence="2">
    <location>
        <begin position="598"/>
        <end position="616"/>
    </location>
</feature>
<feature type="region of interest" description="Disordered" evidence="1">
    <location>
        <begin position="736"/>
        <end position="759"/>
    </location>
</feature>
<keyword evidence="5" id="KW-0012">Acyltransferase</keyword>
<dbReference type="RefSeq" id="WP_200501410.1">
    <property type="nucleotide sequence ID" value="NZ_JAEDAJ010000002.1"/>
</dbReference>
<feature type="transmembrane region" description="Helical" evidence="2">
    <location>
        <begin position="664"/>
        <end position="683"/>
    </location>
</feature>
<dbReference type="Proteomes" id="UP000612352">
    <property type="component" value="Unassembled WGS sequence"/>
</dbReference>
<feature type="compositionally biased region" description="Low complexity" evidence="1">
    <location>
        <begin position="247"/>
        <end position="260"/>
    </location>
</feature>
<organism evidence="5 6">
    <name type="scientific">Brachybacterium halotolerans</name>
    <dbReference type="NCBI Taxonomy" id="2795215"/>
    <lineage>
        <taxon>Bacteria</taxon>
        <taxon>Bacillati</taxon>
        <taxon>Actinomycetota</taxon>
        <taxon>Actinomycetes</taxon>
        <taxon>Micrococcales</taxon>
        <taxon>Dermabacteraceae</taxon>
        <taxon>Brachybacterium</taxon>
    </lineage>
</organism>
<feature type="transmembrane region" description="Helical" evidence="2">
    <location>
        <begin position="571"/>
        <end position="592"/>
    </location>
</feature>
<feature type="transmembrane region" description="Helical" evidence="2">
    <location>
        <begin position="471"/>
        <end position="490"/>
    </location>
</feature>
<keyword evidence="6" id="KW-1185">Reference proteome</keyword>
<evidence type="ECO:0000256" key="1">
    <source>
        <dbReference type="SAM" id="MobiDB-lite"/>
    </source>
</evidence>
<feature type="transmembrane region" description="Helical" evidence="2">
    <location>
        <begin position="363"/>
        <end position="381"/>
    </location>
</feature>
<feature type="transmembrane region" description="Helical" evidence="2">
    <location>
        <begin position="530"/>
        <end position="551"/>
    </location>
</feature>
<sequence length="1053" mass="111324">MSDDDARSAPRAHGRRRGTPRDETPPVASETPGADGRVPGPAEREASPDLRAAAVQSTSTPPPARRHGRRARRLEEPPPEAPTSSDAETPAAASEETPSERTPARAAYAHVHPGSLDAWLEPGDASADLGYPVEFEGTADDGDDRTRDEATGDEATGDDGAGHVGIEARATAEDAAPAADDTAEIPRADPRPAAPTEPAGPTEPVGPADDVHDAWTTAPRAEPTAPDARPLPSHADLDRATRGRTHPAPAAPAELTAPAAPAAPPESPAPRPVEPAPTDPSADAPAPAALPTETPTAPSTEAPASLPTEAPAAPSTEAPAAPSPRPSEPGLSVPFRVEIHGLRAIAILLVAVYHIWFGRVSGGVDVFLFISAFLLTGSFARRLESGRPLAVPRYWLKTFKRLLPPAVVTILGSLVLAFTVLPPTIWATVQRQAWASALYVQNYVLAADSVDYYAHDAAAASPLQHFWSMSIQGQIFLLWPLLFALGAVLVRRLPALRAHPRWLMAGMFSLVIVISLVWSIVSTVSNQTFAYFDTAARLWEFALGSLLGLMLPRIDRATGATTSNAAPPRFAVARAVIGWVGLAALLSCGALLDVQGMFPGWIAIWPLAAAGLVILAGRSGRAWGADAFLSLRPVAFLGSIAYALYLVHWPLLIGWLALTGQERAGALDGAGVLAVSLLVAWLLTRLVDTPIRRSAWLDARPRRALAAVAVSLVVVLVGSQAVFPAVGERSLTVAQGAQDDDGGASDGGTAAPTVPNPGAQWTVDPMTDGFGTTIPSPDVVTEPSEHTYAEDCQKKLGLPDTVTCRYTPASDGDPDLTVALAGDSHAGQYTGAIQQIAKERNWAVYYIGHSGCTFTTDPATNQCKDVNTSWETLIDGVDPDVLITMGTRTSFDGGSESEADRTNLDSALPLTTERGIPVLLLRDNPRWPKKEESGNRFDCSFDVLREGGDATQADAECGDDMKNRMDAENPSAYRASDDPYAPIRIADPATDVLCPKGRCSPIIGNVFVYRDSYHLTDAFSRTMDDWFEKQIDATLAMKGPDAEAPQSEPSDAG</sequence>
<feature type="transmembrane region" description="Helical" evidence="2">
    <location>
        <begin position="502"/>
        <end position="524"/>
    </location>
</feature>
<evidence type="ECO:0000313" key="5">
    <source>
        <dbReference type="EMBL" id="MBK0330754.1"/>
    </source>
</evidence>
<comment type="caution">
    <text evidence="5">The sequence shown here is derived from an EMBL/GenBank/DDBJ whole genome shotgun (WGS) entry which is preliminary data.</text>
</comment>
<dbReference type="EMBL" id="JAEDAJ010000002">
    <property type="protein sequence ID" value="MBK0330754.1"/>
    <property type="molecule type" value="Genomic_DNA"/>
</dbReference>
<feature type="compositionally biased region" description="Low complexity" evidence="1">
    <location>
        <begin position="167"/>
        <end position="180"/>
    </location>
</feature>
<feature type="transmembrane region" description="Helical" evidence="2">
    <location>
        <begin position="636"/>
        <end position="658"/>
    </location>
</feature>
<evidence type="ECO:0000259" key="4">
    <source>
        <dbReference type="Pfam" id="PF19040"/>
    </source>
</evidence>
<accession>A0ABS1B7Y9</accession>